<proteinExistence type="inferred from homology"/>
<evidence type="ECO:0000313" key="6">
    <source>
        <dbReference type="Proteomes" id="UP000186176"/>
    </source>
</evidence>
<dbReference type="InterPro" id="IPR016050">
    <property type="entry name" value="Proteasome_bsu_CS"/>
</dbReference>
<keyword evidence="1 4" id="KW-0963">Cytoplasm</keyword>
<comment type="similarity">
    <text evidence="4">Belongs to the peptidase T1B family.</text>
</comment>
<dbReference type="OrthoDB" id="204949at2759"/>
<keyword evidence="6" id="KW-1185">Reference proteome</keyword>
<dbReference type="PANTHER" id="PTHR32194:SF10">
    <property type="entry name" value="PROTEASOME SUBUNIT BETA TYPE-3"/>
    <property type="match status" value="1"/>
</dbReference>
<dbReference type="GO" id="GO:0005737">
    <property type="term" value="C:cytoplasm"/>
    <property type="evidence" value="ECO:0007669"/>
    <property type="project" value="UniProtKB-SubCell"/>
</dbReference>
<accession>A0A1J4MHF0</accession>
<comment type="subunit">
    <text evidence="4">Component of the proteasome complex.</text>
</comment>
<dbReference type="InterPro" id="IPR029055">
    <property type="entry name" value="Ntn_hydrolases_N"/>
</dbReference>
<dbReference type="VEuPathDB" id="CryptoDB:cubi_00431"/>
<name>A0A1J4MHF0_9CRYT</name>
<organism evidence="5 6">
    <name type="scientific">Cryptosporidium ubiquitum</name>
    <dbReference type="NCBI Taxonomy" id="857276"/>
    <lineage>
        <taxon>Eukaryota</taxon>
        <taxon>Sar</taxon>
        <taxon>Alveolata</taxon>
        <taxon>Apicomplexa</taxon>
        <taxon>Conoidasida</taxon>
        <taxon>Coccidia</taxon>
        <taxon>Eucoccidiorida</taxon>
        <taxon>Eimeriorina</taxon>
        <taxon>Cryptosporidiidae</taxon>
        <taxon>Cryptosporidium</taxon>
    </lineage>
</organism>
<keyword evidence="3 4" id="KW-0539">Nucleus</keyword>
<dbReference type="Proteomes" id="UP000186176">
    <property type="component" value="Unassembled WGS sequence"/>
</dbReference>
<evidence type="ECO:0000256" key="4">
    <source>
        <dbReference type="RuleBase" id="RU004203"/>
    </source>
</evidence>
<dbReference type="PANTHER" id="PTHR32194">
    <property type="entry name" value="METALLOPROTEASE TLDD"/>
    <property type="match status" value="1"/>
</dbReference>
<dbReference type="PROSITE" id="PS00854">
    <property type="entry name" value="PROTEASOME_BETA_1"/>
    <property type="match status" value="1"/>
</dbReference>
<dbReference type="GeneID" id="39977224"/>
<protein>
    <recommendedName>
        <fullName evidence="4">Proteasome subunit beta</fullName>
    </recommendedName>
</protein>
<evidence type="ECO:0000256" key="2">
    <source>
        <dbReference type="ARBA" id="ARBA00022942"/>
    </source>
</evidence>
<dbReference type="InterPro" id="IPR033811">
    <property type="entry name" value="Proteasome_beta_3"/>
</dbReference>
<dbReference type="PROSITE" id="PS51476">
    <property type="entry name" value="PROTEASOME_BETA_2"/>
    <property type="match status" value="1"/>
</dbReference>
<dbReference type="EMBL" id="LRBP01000022">
    <property type="protein sequence ID" value="OII72436.1"/>
    <property type="molecule type" value="Genomic_DNA"/>
</dbReference>
<gene>
    <name evidence="5" type="ORF">cubi_00431</name>
</gene>
<evidence type="ECO:0000256" key="3">
    <source>
        <dbReference type="ARBA" id="ARBA00023242"/>
    </source>
</evidence>
<comment type="function">
    <text evidence="4">Component of the proteasome, a multicatalytic proteinase complex which is characterized by its ability to cleave peptides with Arg, Phe, Tyr, Leu, and Glu adjacent to the leaving group at neutral or slightly basic pH. The proteasome has an ATP-dependent proteolytic activity.</text>
</comment>
<dbReference type="Pfam" id="PF00227">
    <property type="entry name" value="Proteasome"/>
    <property type="match status" value="1"/>
</dbReference>
<dbReference type="AlphaFoldDB" id="A0A1J4MHF0"/>
<evidence type="ECO:0000313" key="5">
    <source>
        <dbReference type="EMBL" id="OII72436.1"/>
    </source>
</evidence>
<dbReference type="SUPFAM" id="SSF56235">
    <property type="entry name" value="N-terminal nucleophile aminohydrolases (Ntn hydrolases)"/>
    <property type="match status" value="1"/>
</dbReference>
<dbReference type="Gene3D" id="3.60.20.10">
    <property type="entry name" value="Glutamine Phosphoribosylpyrophosphate, subunit 1, domain 1"/>
    <property type="match status" value="1"/>
</dbReference>
<comment type="subcellular location">
    <subcellularLocation>
        <location evidence="4">Cytoplasm</location>
    </subcellularLocation>
    <subcellularLocation>
        <location evidence="4">Nucleus</location>
    </subcellularLocation>
</comment>
<dbReference type="GO" id="GO:0019774">
    <property type="term" value="C:proteasome core complex, beta-subunit complex"/>
    <property type="evidence" value="ECO:0007669"/>
    <property type="project" value="InterPro"/>
</dbReference>
<dbReference type="InterPro" id="IPR001353">
    <property type="entry name" value="Proteasome_sua/b"/>
</dbReference>
<evidence type="ECO:0000256" key="1">
    <source>
        <dbReference type="ARBA" id="ARBA00022490"/>
    </source>
</evidence>
<sequence>MSIMTYNGGAIMAMKGKECVAFATDMRLGSNGYRTVSTNFDKIIRPSSKTLMGFSGLATDIHTLTNLIKFKTNLYHLREEREIGVKALSHMTASILYSKRFSPYFVEPIVAGLDNNNVPFIAGYDLIGCLSVCNEFAISGTADNQLFGICESYYRPDLEPDELMEIASQCMLSGIDRDAFSGWGCKVYLLTPEKLVTKTLKSRMD</sequence>
<dbReference type="CDD" id="cd03759">
    <property type="entry name" value="proteasome_beta_type_3"/>
    <property type="match status" value="1"/>
</dbReference>
<reference evidence="5 6" key="1">
    <citation type="submission" date="2016-10" db="EMBL/GenBank/DDBJ databases">
        <title>Reductive evolution of mitochondrial metabolism and differential evolution of invasion-related proteins in Cryptosporidium.</title>
        <authorList>
            <person name="Liu S."/>
            <person name="Roellig D.M."/>
            <person name="Guo Y."/>
            <person name="Li N."/>
            <person name="Frace M.A."/>
            <person name="Tang K."/>
            <person name="Zhang L."/>
            <person name="Feng Y."/>
            <person name="Xiao L."/>
        </authorList>
    </citation>
    <scope>NUCLEOTIDE SEQUENCE [LARGE SCALE GENOMIC DNA]</scope>
    <source>
        <strain evidence="5">39726</strain>
    </source>
</reference>
<dbReference type="RefSeq" id="XP_028873934.1">
    <property type="nucleotide sequence ID" value="XM_029017445.1"/>
</dbReference>
<dbReference type="InterPro" id="IPR023333">
    <property type="entry name" value="Proteasome_suB-type"/>
</dbReference>
<comment type="caution">
    <text evidence="5">The sequence shown here is derived from an EMBL/GenBank/DDBJ whole genome shotgun (WGS) entry which is preliminary data.</text>
</comment>
<dbReference type="GO" id="GO:0043161">
    <property type="term" value="P:proteasome-mediated ubiquitin-dependent protein catabolic process"/>
    <property type="evidence" value="ECO:0007669"/>
    <property type="project" value="InterPro"/>
</dbReference>
<keyword evidence="2 4" id="KW-0647">Proteasome</keyword>
<dbReference type="GO" id="GO:0005634">
    <property type="term" value="C:nucleus"/>
    <property type="evidence" value="ECO:0007669"/>
    <property type="project" value="UniProtKB-SubCell"/>
</dbReference>